<protein>
    <submittedName>
        <fullName evidence="1">Uncharacterized protein</fullName>
    </submittedName>
</protein>
<reference evidence="1 2" key="1">
    <citation type="submission" date="2019-05" db="EMBL/GenBank/DDBJ databases">
        <title>Another draft genome of Portunus trituberculatus and its Hox gene families provides insights of decapod evolution.</title>
        <authorList>
            <person name="Jeong J.-H."/>
            <person name="Song I."/>
            <person name="Kim S."/>
            <person name="Choi T."/>
            <person name="Kim D."/>
            <person name="Ryu S."/>
            <person name="Kim W."/>
        </authorList>
    </citation>
    <scope>NUCLEOTIDE SEQUENCE [LARGE SCALE GENOMIC DNA]</scope>
    <source>
        <tissue evidence="1">Muscle</tissue>
    </source>
</reference>
<accession>A0A5B7G3A7</accession>
<comment type="caution">
    <text evidence="1">The sequence shown here is derived from an EMBL/GenBank/DDBJ whole genome shotgun (WGS) entry which is preliminary data.</text>
</comment>
<proteinExistence type="predicted"/>
<gene>
    <name evidence="1" type="ORF">E2C01_044768</name>
</gene>
<name>A0A5B7G3A7_PORTR</name>
<evidence type="ECO:0000313" key="2">
    <source>
        <dbReference type="Proteomes" id="UP000324222"/>
    </source>
</evidence>
<evidence type="ECO:0000313" key="1">
    <source>
        <dbReference type="EMBL" id="MPC50934.1"/>
    </source>
</evidence>
<sequence>MPQKEQEDLALSRESELGMLARQKADSDSESMFMALMLTFLDNFVLASSSRVILRPASTGSLALKSYPVFGLPKNLRSSAIHS</sequence>
<dbReference type="Proteomes" id="UP000324222">
    <property type="component" value="Unassembled WGS sequence"/>
</dbReference>
<organism evidence="1 2">
    <name type="scientific">Portunus trituberculatus</name>
    <name type="common">Swimming crab</name>
    <name type="synonym">Neptunus trituberculatus</name>
    <dbReference type="NCBI Taxonomy" id="210409"/>
    <lineage>
        <taxon>Eukaryota</taxon>
        <taxon>Metazoa</taxon>
        <taxon>Ecdysozoa</taxon>
        <taxon>Arthropoda</taxon>
        <taxon>Crustacea</taxon>
        <taxon>Multicrustacea</taxon>
        <taxon>Malacostraca</taxon>
        <taxon>Eumalacostraca</taxon>
        <taxon>Eucarida</taxon>
        <taxon>Decapoda</taxon>
        <taxon>Pleocyemata</taxon>
        <taxon>Brachyura</taxon>
        <taxon>Eubrachyura</taxon>
        <taxon>Portunoidea</taxon>
        <taxon>Portunidae</taxon>
        <taxon>Portuninae</taxon>
        <taxon>Portunus</taxon>
    </lineage>
</organism>
<keyword evidence="2" id="KW-1185">Reference proteome</keyword>
<dbReference type="EMBL" id="VSRR010009818">
    <property type="protein sequence ID" value="MPC50934.1"/>
    <property type="molecule type" value="Genomic_DNA"/>
</dbReference>
<dbReference type="AlphaFoldDB" id="A0A5B7G3A7"/>